<dbReference type="SUPFAM" id="SSF57701">
    <property type="entry name" value="Zn2/Cys6 DNA-binding domain"/>
    <property type="match status" value="1"/>
</dbReference>
<dbReference type="Pfam" id="PF00172">
    <property type="entry name" value="Zn_clus"/>
    <property type="match status" value="1"/>
</dbReference>
<dbReference type="GO" id="GO:0008270">
    <property type="term" value="F:zinc ion binding"/>
    <property type="evidence" value="ECO:0007669"/>
    <property type="project" value="InterPro"/>
</dbReference>
<dbReference type="GO" id="GO:0003677">
    <property type="term" value="F:DNA binding"/>
    <property type="evidence" value="ECO:0007669"/>
    <property type="project" value="UniProtKB-KW"/>
</dbReference>
<dbReference type="InterPro" id="IPR007219">
    <property type="entry name" value="XnlR_reg_dom"/>
</dbReference>
<feature type="compositionally biased region" description="Polar residues" evidence="6">
    <location>
        <begin position="65"/>
        <end position="75"/>
    </location>
</feature>
<keyword evidence="4" id="KW-0804">Transcription</keyword>
<dbReference type="PANTHER" id="PTHR47425:SF2">
    <property type="entry name" value="FARB-RELATED"/>
    <property type="match status" value="1"/>
</dbReference>
<reference evidence="8 9" key="1">
    <citation type="journal article" date="2014" name="Nat. Commun.">
        <title>Multiple recent horizontal transfers of a large genomic region in cheese making fungi.</title>
        <authorList>
            <person name="Cheeseman K."/>
            <person name="Ropars J."/>
            <person name="Renault P."/>
            <person name="Dupont J."/>
            <person name="Gouzy J."/>
            <person name="Branca A."/>
            <person name="Abraham A.L."/>
            <person name="Ceppi M."/>
            <person name="Conseiller E."/>
            <person name="Debuchy R."/>
            <person name="Malagnac F."/>
            <person name="Goarin A."/>
            <person name="Silar P."/>
            <person name="Lacoste S."/>
            <person name="Sallet E."/>
            <person name="Bensimon A."/>
            <person name="Giraud T."/>
            <person name="Brygoo Y."/>
        </authorList>
    </citation>
    <scope>NUCLEOTIDE SEQUENCE [LARGE SCALE GENOMIC DNA]</scope>
    <source>
        <strain evidence="9">FM 013</strain>
    </source>
</reference>
<feature type="domain" description="Zn(2)-C6 fungal-type" evidence="7">
    <location>
        <begin position="11"/>
        <end position="44"/>
    </location>
</feature>
<keyword evidence="1" id="KW-0479">Metal-binding</keyword>
<evidence type="ECO:0000256" key="3">
    <source>
        <dbReference type="ARBA" id="ARBA00023125"/>
    </source>
</evidence>
<dbReference type="InterPro" id="IPR001138">
    <property type="entry name" value="Zn2Cys6_DnaBD"/>
</dbReference>
<sequence>MLRRIRRAPTACSWCRHRKVRCDATRLGSPCTRCRQDGRRECVLRDKNPKKSPMLANPVPRPHQSPGSNNVTTGRYSDDLRQSTDHSTLVSQLHAHGLSLDDRGPSPAQSPNVPYTEYAFVESQQLMSLPSEDVALLTSKSCLSLPTSNAIDEFVHEYFKNIHPSVPVLDEAEFWRIYQNNQSTGPKISHFVLQSLLLASCPFVSLETLRRCGFDDMRDAQKQLYNRANLLYELRTEERPHVNAQGAVLLAHYTSAEDPQAGSLWVTRAIEHAMLIDSHPSLVGENVAISLKKRLWWSILLRDQSLCIDLRHRPRVTSIGFHGWSDWLSIDDFSEELHQSRVYDYDTKKGLLDELQKQCELAVVLTDLDILEERWPTS</sequence>
<evidence type="ECO:0000256" key="5">
    <source>
        <dbReference type="ARBA" id="ARBA00023242"/>
    </source>
</evidence>
<dbReference type="Proteomes" id="UP000053732">
    <property type="component" value="Unassembled WGS sequence"/>
</dbReference>
<dbReference type="InterPro" id="IPR036864">
    <property type="entry name" value="Zn2-C6_fun-type_DNA-bd_sf"/>
</dbReference>
<keyword evidence="2" id="KW-0805">Transcription regulation</keyword>
<dbReference type="InterPro" id="IPR052761">
    <property type="entry name" value="Fungal_Detox/Toxin_TFs"/>
</dbReference>
<dbReference type="AlphaFoldDB" id="A0A0G4PIK8"/>
<dbReference type="GO" id="GO:0006351">
    <property type="term" value="P:DNA-templated transcription"/>
    <property type="evidence" value="ECO:0007669"/>
    <property type="project" value="InterPro"/>
</dbReference>
<gene>
    <name evidence="8" type="ORF">PCAMFM013_S017g000001</name>
</gene>
<protein>
    <submittedName>
        <fullName evidence="8">Fungal transcriptional regulatory protein, N-terminal</fullName>
    </submittedName>
</protein>
<dbReference type="PROSITE" id="PS00463">
    <property type="entry name" value="ZN2_CY6_FUNGAL_1"/>
    <property type="match status" value="1"/>
</dbReference>
<dbReference type="SMART" id="SM00066">
    <property type="entry name" value="GAL4"/>
    <property type="match status" value="1"/>
</dbReference>
<keyword evidence="5" id="KW-0539">Nucleus</keyword>
<evidence type="ECO:0000256" key="2">
    <source>
        <dbReference type="ARBA" id="ARBA00023015"/>
    </source>
</evidence>
<dbReference type="PROSITE" id="PS50048">
    <property type="entry name" value="ZN2_CY6_FUNGAL_2"/>
    <property type="match status" value="1"/>
</dbReference>
<evidence type="ECO:0000256" key="4">
    <source>
        <dbReference type="ARBA" id="ARBA00023163"/>
    </source>
</evidence>
<feature type="region of interest" description="Disordered" evidence="6">
    <location>
        <begin position="45"/>
        <end position="80"/>
    </location>
</feature>
<dbReference type="Gene3D" id="4.10.240.10">
    <property type="entry name" value="Zn(2)-C6 fungal-type DNA-binding domain"/>
    <property type="match status" value="1"/>
</dbReference>
<dbReference type="CDD" id="cd00067">
    <property type="entry name" value="GAL4"/>
    <property type="match status" value="1"/>
</dbReference>
<dbReference type="GO" id="GO:0000981">
    <property type="term" value="F:DNA-binding transcription factor activity, RNA polymerase II-specific"/>
    <property type="evidence" value="ECO:0007669"/>
    <property type="project" value="InterPro"/>
</dbReference>
<evidence type="ECO:0000256" key="6">
    <source>
        <dbReference type="SAM" id="MobiDB-lite"/>
    </source>
</evidence>
<accession>A0A0G4PIK8</accession>
<evidence type="ECO:0000313" key="8">
    <source>
        <dbReference type="EMBL" id="CRL26018.1"/>
    </source>
</evidence>
<evidence type="ECO:0000313" key="9">
    <source>
        <dbReference type="Proteomes" id="UP000053732"/>
    </source>
</evidence>
<keyword evidence="9" id="KW-1185">Reference proteome</keyword>
<evidence type="ECO:0000259" key="7">
    <source>
        <dbReference type="PROSITE" id="PS50048"/>
    </source>
</evidence>
<dbReference type="STRING" id="1429867.A0A0G4PIK8"/>
<dbReference type="CDD" id="cd12148">
    <property type="entry name" value="fungal_TF_MHR"/>
    <property type="match status" value="1"/>
</dbReference>
<keyword evidence="3" id="KW-0238">DNA-binding</keyword>
<proteinExistence type="predicted"/>
<evidence type="ECO:0000256" key="1">
    <source>
        <dbReference type="ARBA" id="ARBA00022723"/>
    </source>
</evidence>
<dbReference type="PANTHER" id="PTHR47425">
    <property type="entry name" value="FARB-RELATED"/>
    <property type="match status" value="1"/>
</dbReference>
<dbReference type="EMBL" id="HG793150">
    <property type="protein sequence ID" value="CRL26018.1"/>
    <property type="molecule type" value="Genomic_DNA"/>
</dbReference>
<name>A0A0G4PIK8_PENC3</name>
<organism evidence="8 9">
    <name type="scientific">Penicillium camemberti (strain FM 013)</name>
    <dbReference type="NCBI Taxonomy" id="1429867"/>
    <lineage>
        <taxon>Eukaryota</taxon>
        <taxon>Fungi</taxon>
        <taxon>Dikarya</taxon>
        <taxon>Ascomycota</taxon>
        <taxon>Pezizomycotina</taxon>
        <taxon>Eurotiomycetes</taxon>
        <taxon>Eurotiomycetidae</taxon>
        <taxon>Eurotiales</taxon>
        <taxon>Aspergillaceae</taxon>
        <taxon>Penicillium</taxon>
    </lineage>
</organism>
<dbReference type="Pfam" id="PF04082">
    <property type="entry name" value="Fungal_trans"/>
    <property type="match status" value="1"/>
</dbReference>